<dbReference type="OrthoDB" id="1427362at2"/>
<gene>
    <name evidence="1" type="ORF">MDUV_00760</name>
</gene>
<proteinExistence type="predicted"/>
<reference evidence="1 2" key="1">
    <citation type="journal article" date="2019" name="Emerg. Microbes Infect.">
        <title>Comprehensive subspecies identification of 175 nontuberculous mycobacteria species based on 7547 genomic profiles.</title>
        <authorList>
            <person name="Matsumoto Y."/>
            <person name="Kinjo T."/>
            <person name="Motooka D."/>
            <person name="Nabeya D."/>
            <person name="Jung N."/>
            <person name="Uechi K."/>
            <person name="Horii T."/>
            <person name="Iida T."/>
            <person name="Fujita J."/>
            <person name="Nakamura S."/>
        </authorList>
    </citation>
    <scope>NUCLEOTIDE SEQUENCE [LARGE SCALE GENOMIC DNA]</scope>
    <source>
        <strain evidence="1 2">JCM 6396</strain>
    </source>
</reference>
<keyword evidence="2" id="KW-1185">Reference proteome</keyword>
<dbReference type="RefSeq" id="WP_098005189.1">
    <property type="nucleotide sequence ID" value="NZ_AP022563.1"/>
</dbReference>
<accession>A0A7I7JTN3</accession>
<organism evidence="1 2">
    <name type="scientific">Mycolicibacterium duvalii</name>
    <dbReference type="NCBI Taxonomy" id="39688"/>
    <lineage>
        <taxon>Bacteria</taxon>
        <taxon>Bacillati</taxon>
        <taxon>Actinomycetota</taxon>
        <taxon>Actinomycetes</taxon>
        <taxon>Mycobacteriales</taxon>
        <taxon>Mycobacteriaceae</taxon>
        <taxon>Mycolicibacterium</taxon>
    </lineage>
</organism>
<name>A0A7I7JTN3_9MYCO</name>
<evidence type="ECO:0000313" key="1">
    <source>
        <dbReference type="EMBL" id="BBX15216.1"/>
    </source>
</evidence>
<dbReference type="KEGG" id="mdu:MDUV_00760"/>
<dbReference type="EMBL" id="AP022563">
    <property type="protein sequence ID" value="BBX15216.1"/>
    <property type="molecule type" value="Genomic_DNA"/>
</dbReference>
<evidence type="ECO:0000313" key="2">
    <source>
        <dbReference type="Proteomes" id="UP000467006"/>
    </source>
</evidence>
<sequence>MPLPESTRAEVVNYALADLPGDLAWHVSYFDFIGDADLRGRIGQEFYAARCLYKLWEGLRIDEQWARQAQVQLQVQQYASIYEASVHHLLFVEAANEPIVQRLNEYRTLVERPLPGHIMDRIRRLDAGDANDIVGAVMATRRAQESKIRFDSKVAAAVELGMLDEALGEEVKGFYTARNYIHIHAEIRQTDFDWQVSFARDAYRRLEPFKSQVSSWLAMRA</sequence>
<dbReference type="AlphaFoldDB" id="A0A7I7JTN3"/>
<dbReference type="Proteomes" id="UP000467006">
    <property type="component" value="Chromosome"/>
</dbReference>
<protein>
    <submittedName>
        <fullName evidence="1">Uncharacterized protein</fullName>
    </submittedName>
</protein>